<protein>
    <submittedName>
        <fullName evidence="1">Uncharacterized protein</fullName>
    </submittedName>
</protein>
<sequence length="92" mass="11117">MLGLVYYYSTSHNLTQFTPIKFNEQSYLVHKEYLTCDSTTKYLHNLHNLDSTTPYLHNRDYSLTLHPNHCFHQPFVSFSLFFEKIICAYYFY</sequence>
<dbReference type="Proteomes" id="UP000002899">
    <property type="component" value="Chromosome III"/>
</dbReference>
<gene>
    <name evidence="1" type="ORF">BMR1_03g01546</name>
</gene>
<name>A0A1R4ABG7_BABMR</name>
<keyword evidence="2" id="KW-1185">Reference proteome</keyword>
<reference evidence="1 2" key="3">
    <citation type="journal article" date="2016" name="Sci. Rep.">
        <title>Genome-wide diversity and gene expression profiling of Babesia microti isolates identify polymorphic genes that mediate host-pathogen interactions.</title>
        <authorList>
            <person name="Silva J.C."/>
            <person name="Cornillot E."/>
            <person name="McCracken C."/>
            <person name="Usmani-Brown S."/>
            <person name="Dwivedi A."/>
            <person name="Ifeonu O.O."/>
            <person name="Crabtree J."/>
            <person name="Gotia H.T."/>
            <person name="Virji A.Z."/>
            <person name="Reynes C."/>
            <person name="Colinge J."/>
            <person name="Kumar V."/>
            <person name="Lawres L."/>
            <person name="Pazzi J.E."/>
            <person name="Pablo J.V."/>
            <person name="Hung C."/>
            <person name="Brancato J."/>
            <person name="Kumari P."/>
            <person name="Orvis J."/>
            <person name="Tretina K."/>
            <person name="Chibucos M."/>
            <person name="Ott S."/>
            <person name="Sadzewicz L."/>
            <person name="Sengamalay N."/>
            <person name="Shetty A.C."/>
            <person name="Su Q."/>
            <person name="Tallon L."/>
            <person name="Fraser C.M."/>
            <person name="Frutos R."/>
            <person name="Molina D.M."/>
            <person name="Krause P.J."/>
            <person name="Ben Mamoun C."/>
        </authorList>
    </citation>
    <scope>NUCLEOTIDE SEQUENCE [LARGE SCALE GENOMIC DNA]</scope>
    <source>
        <strain evidence="1 2">RI</strain>
    </source>
</reference>
<accession>A0A1R4ABG7</accession>
<organism evidence="1 2">
    <name type="scientific">Babesia microti (strain RI)</name>
    <dbReference type="NCBI Taxonomy" id="1133968"/>
    <lineage>
        <taxon>Eukaryota</taxon>
        <taxon>Sar</taxon>
        <taxon>Alveolata</taxon>
        <taxon>Apicomplexa</taxon>
        <taxon>Aconoidasida</taxon>
        <taxon>Piroplasmida</taxon>
        <taxon>Babesiidae</taxon>
        <taxon>Babesia</taxon>
    </lineage>
</organism>
<dbReference type="GeneID" id="33043693"/>
<evidence type="ECO:0000313" key="1">
    <source>
        <dbReference type="EMBL" id="SJK86357.1"/>
    </source>
</evidence>
<dbReference type="RefSeq" id="XP_021338524.1">
    <property type="nucleotide sequence ID" value="XM_021481946.1"/>
</dbReference>
<dbReference type="VEuPathDB" id="PiroplasmaDB:BMR1_03g01546"/>
<dbReference type="AlphaFoldDB" id="A0A1R4ABG7"/>
<dbReference type="KEGG" id="bmic:BMR1_03g01546"/>
<reference evidence="1 2" key="2">
    <citation type="journal article" date="2013" name="PLoS ONE">
        <title>Whole genome mapping and re-organization of the nuclear and mitochondrial genomes of Babesia microti isolates.</title>
        <authorList>
            <person name="Cornillot E."/>
            <person name="Dassouli A."/>
            <person name="Garg A."/>
            <person name="Pachikara N."/>
            <person name="Randazzo S."/>
            <person name="Depoix D."/>
            <person name="Carcy B."/>
            <person name="Delbecq S."/>
            <person name="Frutos R."/>
            <person name="Silva J.C."/>
            <person name="Sutton R."/>
            <person name="Krause P.J."/>
            <person name="Mamoun C.B."/>
        </authorList>
    </citation>
    <scope>NUCLEOTIDE SEQUENCE [LARGE SCALE GENOMIC DNA]</scope>
    <source>
        <strain evidence="1 2">RI</strain>
    </source>
</reference>
<proteinExistence type="predicted"/>
<evidence type="ECO:0000313" key="2">
    <source>
        <dbReference type="Proteomes" id="UP000002899"/>
    </source>
</evidence>
<reference evidence="1 2" key="1">
    <citation type="journal article" date="2012" name="Nucleic Acids Res.">
        <title>Sequencing of the smallest Apicomplexan genome from the human pathogen Babesia microti.</title>
        <authorList>
            <person name="Cornillot E."/>
            <person name="Hadj-Kaddour K."/>
            <person name="Dassouli A."/>
            <person name="Noel B."/>
            <person name="Ranwez V."/>
            <person name="Vacherie B."/>
            <person name="Augagneur Y."/>
            <person name="Bres V."/>
            <person name="Duclos A."/>
            <person name="Randazzo S."/>
            <person name="Carcy B."/>
            <person name="Debierre-Grockiego F."/>
            <person name="Delbecq S."/>
            <person name="Moubri-Menage K."/>
            <person name="Shams-Eldin H."/>
            <person name="Usmani-Brown S."/>
            <person name="Bringaud F."/>
            <person name="Wincker P."/>
            <person name="Vivares C.P."/>
            <person name="Schwarz R.T."/>
            <person name="Schetters T.P."/>
            <person name="Krause P.J."/>
            <person name="Gorenflot A."/>
            <person name="Berry V."/>
            <person name="Barbe V."/>
            <person name="Ben Mamoun C."/>
        </authorList>
    </citation>
    <scope>NUCLEOTIDE SEQUENCE [LARGE SCALE GENOMIC DNA]</scope>
    <source>
        <strain evidence="1 2">RI</strain>
    </source>
</reference>
<dbReference type="EMBL" id="LN871598">
    <property type="protein sequence ID" value="SJK86357.1"/>
    <property type="molecule type" value="Genomic_DNA"/>
</dbReference>